<evidence type="ECO:0000313" key="3">
    <source>
        <dbReference type="EMBL" id="KSW10239.1"/>
    </source>
</evidence>
<name>A0A0V8RQK6_9ACTO</name>
<evidence type="ECO:0000256" key="1">
    <source>
        <dbReference type="SAM" id="MobiDB-lite"/>
    </source>
</evidence>
<comment type="caution">
    <text evidence="2">The sequence shown here is derived from an EMBL/GenBank/DDBJ whole genome shotgun (WGS) entry which is preliminary data.</text>
</comment>
<dbReference type="AlphaFoldDB" id="A0A0V8RQK6"/>
<proteinExistence type="predicted"/>
<evidence type="ECO:0000313" key="2">
    <source>
        <dbReference type="EMBL" id="KSW10218.1"/>
    </source>
</evidence>
<protein>
    <submittedName>
        <fullName evidence="2">Uncharacterized protein</fullName>
    </submittedName>
</protein>
<organism evidence="2 4">
    <name type="scientific">Schaalia odontolytica</name>
    <dbReference type="NCBI Taxonomy" id="1660"/>
    <lineage>
        <taxon>Bacteria</taxon>
        <taxon>Bacillati</taxon>
        <taxon>Actinomycetota</taxon>
        <taxon>Actinomycetes</taxon>
        <taxon>Actinomycetales</taxon>
        <taxon>Actinomycetaceae</taxon>
        <taxon>Schaalia</taxon>
    </lineage>
</organism>
<gene>
    <name evidence="2" type="ORF">APY09_09435</name>
    <name evidence="3" type="ORF">APY09_09545</name>
</gene>
<accession>A0A0V8RQK6</accession>
<dbReference type="EMBL" id="LLVT01000004">
    <property type="protein sequence ID" value="KSW10239.1"/>
    <property type="molecule type" value="Genomic_DNA"/>
</dbReference>
<reference evidence="2 4" key="1">
    <citation type="submission" date="2015-10" db="EMBL/GenBank/DDBJ databases">
        <title>Draft Genome of Actinomyces odontolyticus subsp. actinosynbacter strain XH001.</title>
        <authorList>
            <person name="Mclean J.S."/>
            <person name="He X."/>
        </authorList>
    </citation>
    <scope>NUCLEOTIDE SEQUENCE [LARGE SCALE GENOMIC DNA]</scope>
    <source>
        <strain evidence="2 4">XH001</strain>
    </source>
</reference>
<sequence>MERSVWWNKNRDCWETEQMDLLSGRQAVWSETWPASGMTRNGVLYELPTSAPLTSESGCSLLATPQANLGSCGGSQPPQKRREGGHSVSLADQIEHLVP</sequence>
<dbReference type="Proteomes" id="UP000054686">
    <property type="component" value="Unassembled WGS sequence"/>
</dbReference>
<evidence type="ECO:0000313" key="4">
    <source>
        <dbReference type="Proteomes" id="UP000054686"/>
    </source>
</evidence>
<dbReference type="EMBL" id="LLVT01000004">
    <property type="protein sequence ID" value="KSW10218.1"/>
    <property type="molecule type" value="Genomic_DNA"/>
</dbReference>
<feature type="region of interest" description="Disordered" evidence="1">
    <location>
        <begin position="70"/>
        <end position="99"/>
    </location>
</feature>